<dbReference type="InterPro" id="IPR036086">
    <property type="entry name" value="ParB/Sulfiredoxin_sf"/>
</dbReference>
<reference evidence="3" key="1">
    <citation type="journal article" date="2014" name="Int. J. Syst. Evol. Microbiol.">
        <title>Complete genome sequence of Corynebacterium casei LMG S-19264T (=DSM 44701T), isolated from a smear-ripened cheese.</title>
        <authorList>
            <consortium name="US DOE Joint Genome Institute (JGI-PGF)"/>
            <person name="Walter F."/>
            <person name="Albersmeier A."/>
            <person name="Kalinowski J."/>
            <person name="Ruckert C."/>
        </authorList>
    </citation>
    <scope>NUCLEOTIDE SEQUENCE</scope>
    <source>
        <strain evidence="3">JCM 4518</strain>
    </source>
</reference>
<dbReference type="InterPro" id="IPR014956">
    <property type="entry name" value="ParBc_2"/>
</dbReference>
<evidence type="ECO:0000256" key="1">
    <source>
        <dbReference type="SAM" id="MobiDB-lite"/>
    </source>
</evidence>
<dbReference type="AlphaFoldDB" id="A0A918T9E5"/>
<accession>A0A918T9E5</accession>
<protein>
    <recommendedName>
        <fullName evidence="5">Chromosome partitioning protein ParB</fullName>
    </recommendedName>
</protein>
<evidence type="ECO:0000313" key="4">
    <source>
        <dbReference type="Proteomes" id="UP000644020"/>
    </source>
</evidence>
<dbReference type="Pfam" id="PF08857">
    <property type="entry name" value="ParBc_2"/>
    <property type="match status" value="1"/>
</dbReference>
<sequence>MGTASKRRIRGTGLVAGALVAGTVAAATPGTAGAAEAARCAPGRTAPAYTCAQPGDLVAPALEELRPTQAVLGHDEVYYKLGRYRSDKDAAAGGFNKRFDDWCEANGQGEAASVRPDARLDDPSTFTCTVPLGQETEESVEPMKTAVVGPGGQLYLTDGHHTLTSFLESPDGGPRARVRLRVTDNFSDLSPAAFWQRMRAENKVWLRDADGREITVGRLPERLGLASFQDDPYRSLVYFTRDIGYAVPDHAPEFLEYQWGSWLRPELSLDGRDLDDPAAYLALVKDASRRMTALAPDAVVADGRTAAQLGRLAAWNDGKKETGGEFAKLGRPLTDAKPGKLAYALDFKKDVARTPACTTTLTGTHNGPLVVNRGVTCLDRASVRGPVTVRPSAVLVATGARVEGPVRADGAAGVQLCGTSVTGPLAVTGATGPVRVGGTGCTGNRITGPVQLVNNTGPVAFTANEVTGPLICSGNTTGVDTTPRPNTVRGPATGQCAHH</sequence>
<comment type="caution">
    <text evidence="3">The sequence shown here is derived from an EMBL/GenBank/DDBJ whole genome shotgun (WGS) entry which is preliminary data.</text>
</comment>
<dbReference type="RefSeq" id="WP_189983427.1">
    <property type="nucleotide sequence ID" value="NZ_BMUL01000027.1"/>
</dbReference>
<dbReference type="CDD" id="cd16390">
    <property type="entry name" value="ParB_N_Srx_like"/>
    <property type="match status" value="1"/>
</dbReference>
<keyword evidence="4" id="KW-1185">Reference proteome</keyword>
<dbReference type="EMBL" id="BMUL01000027">
    <property type="protein sequence ID" value="GHB10326.1"/>
    <property type="molecule type" value="Genomic_DNA"/>
</dbReference>
<keyword evidence="2" id="KW-0732">Signal</keyword>
<organism evidence="3 4">
    <name type="scientific">Streptomyces termitum</name>
    <dbReference type="NCBI Taxonomy" id="67368"/>
    <lineage>
        <taxon>Bacteria</taxon>
        <taxon>Bacillati</taxon>
        <taxon>Actinomycetota</taxon>
        <taxon>Actinomycetes</taxon>
        <taxon>Kitasatosporales</taxon>
        <taxon>Streptomycetaceae</taxon>
        <taxon>Streptomyces</taxon>
    </lineage>
</organism>
<reference evidence="3" key="2">
    <citation type="submission" date="2020-09" db="EMBL/GenBank/DDBJ databases">
        <authorList>
            <person name="Sun Q."/>
            <person name="Ohkuma M."/>
        </authorList>
    </citation>
    <scope>NUCLEOTIDE SEQUENCE</scope>
    <source>
        <strain evidence="3">JCM 4518</strain>
    </source>
</reference>
<evidence type="ECO:0000313" key="3">
    <source>
        <dbReference type="EMBL" id="GHB10326.1"/>
    </source>
</evidence>
<dbReference type="SUPFAM" id="SSF110849">
    <property type="entry name" value="ParB/Sulfiredoxin"/>
    <property type="match status" value="1"/>
</dbReference>
<dbReference type="Gene3D" id="1.10.8.10">
    <property type="entry name" value="DNA helicase RuvA subunit, C-terminal domain"/>
    <property type="match status" value="1"/>
</dbReference>
<proteinExistence type="predicted"/>
<feature type="region of interest" description="Disordered" evidence="1">
    <location>
        <begin position="477"/>
        <end position="499"/>
    </location>
</feature>
<gene>
    <name evidence="3" type="ORF">GCM10010305_61470</name>
</gene>
<evidence type="ECO:0000256" key="2">
    <source>
        <dbReference type="SAM" id="SignalP"/>
    </source>
</evidence>
<dbReference type="Proteomes" id="UP000644020">
    <property type="component" value="Unassembled WGS sequence"/>
</dbReference>
<evidence type="ECO:0008006" key="5">
    <source>
        <dbReference type="Google" id="ProtNLM"/>
    </source>
</evidence>
<dbReference type="Gene3D" id="3.90.1530.10">
    <property type="entry name" value="Conserved hypothetical protein from pyrococcus furiosus pfu- 392566-001, ParB domain"/>
    <property type="match status" value="1"/>
</dbReference>
<feature type="signal peptide" evidence="2">
    <location>
        <begin position="1"/>
        <end position="26"/>
    </location>
</feature>
<feature type="chain" id="PRO_5038953544" description="Chromosome partitioning protein ParB" evidence="2">
    <location>
        <begin position="27"/>
        <end position="499"/>
    </location>
</feature>
<name>A0A918T9E5_9ACTN</name>